<dbReference type="CDD" id="cd00051">
    <property type="entry name" value="EFh"/>
    <property type="match status" value="1"/>
</dbReference>
<dbReference type="InterPro" id="IPR018247">
    <property type="entry name" value="EF_Hand_1_Ca_BS"/>
</dbReference>
<dbReference type="Gene3D" id="1.10.238.10">
    <property type="entry name" value="EF-hand"/>
    <property type="match status" value="1"/>
</dbReference>
<feature type="domain" description="GAR" evidence="9">
    <location>
        <begin position="501"/>
        <end position="573"/>
    </location>
</feature>
<feature type="compositionally biased region" description="Polar residues" evidence="6">
    <location>
        <begin position="997"/>
        <end position="1007"/>
    </location>
</feature>
<dbReference type="InterPro" id="IPR043197">
    <property type="entry name" value="Plakin"/>
</dbReference>
<dbReference type="InterPro" id="IPR002048">
    <property type="entry name" value="EF_hand_dom"/>
</dbReference>
<feature type="transmembrane region" description="Helical" evidence="7">
    <location>
        <begin position="849"/>
        <end position="869"/>
    </location>
</feature>
<evidence type="ECO:0000256" key="4">
    <source>
        <dbReference type="ARBA" id="ARBA00023212"/>
    </source>
</evidence>
<keyword evidence="3" id="KW-0106">Calcium</keyword>
<dbReference type="Gene3D" id="3.30.920.20">
    <property type="entry name" value="Gas2-like domain"/>
    <property type="match status" value="1"/>
</dbReference>
<feature type="transmembrane region" description="Helical" evidence="7">
    <location>
        <begin position="822"/>
        <end position="843"/>
    </location>
</feature>
<gene>
    <name evidence="10" type="ORF">ElyMa_002374900</name>
</gene>
<keyword evidence="7" id="KW-0812">Transmembrane</keyword>
<dbReference type="PROSITE" id="PS00018">
    <property type="entry name" value="EF_HAND_1"/>
    <property type="match status" value="1"/>
</dbReference>
<dbReference type="Pfam" id="PF02187">
    <property type="entry name" value="GAS2"/>
    <property type="match status" value="1"/>
</dbReference>
<name>A0AAV4GCY9_9GAST</name>
<feature type="transmembrane region" description="Helical" evidence="7">
    <location>
        <begin position="797"/>
        <end position="815"/>
    </location>
</feature>
<evidence type="ECO:0000256" key="2">
    <source>
        <dbReference type="ARBA" id="ARBA00022490"/>
    </source>
</evidence>
<dbReference type="GO" id="GO:0005737">
    <property type="term" value="C:cytoplasm"/>
    <property type="evidence" value="ECO:0007669"/>
    <property type="project" value="TreeGrafter"/>
</dbReference>
<dbReference type="GO" id="GO:0005198">
    <property type="term" value="F:structural molecule activity"/>
    <property type="evidence" value="ECO:0007669"/>
    <property type="project" value="TreeGrafter"/>
</dbReference>
<dbReference type="SMART" id="SM00150">
    <property type="entry name" value="SPEC"/>
    <property type="match status" value="3"/>
</dbReference>
<dbReference type="GO" id="GO:0042060">
    <property type="term" value="P:wound healing"/>
    <property type="evidence" value="ECO:0007669"/>
    <property type="project" value="TreeGrafter"/>
</dbReference>
<dbReference type="Pfam" id="PF00435">
    <property type="entry name" value="Spectrin"/>
    <property type="match status" value="2"/>
</dbReference>
<evidence type="ECO:0000256" key="6">
    <source>
        <dbReference type="SAM" id="MobiDB-lite"/>
    </source>
</evidence>
<evidence type="ECO:0000256" key="5">
    <source>
        <dbReference type="SAM" id="Coils"/>
    </source>
</evidence>
<evidence type="ECO:0000256" key="7">
    <source>
        <dbReference type="SAM" id="Phobius"/>
    </source>
</evidence>
<dbReference type="InterPro" id="IPR003108">
    <property type="entry name" value="GAR_dom"/>
</dbReference>
<evidence type="ECO:0000259" key="9">
    <source>
        <dbReference type="PROSITE" id="PS51460"/>
    </source>
</evidence>
<dbReference type="PROSITE" id="PS51460">
    <property type="entry name" value="GAR"/>
    <property type="match status" value="1"/>
</dbReference>
<dbReference type="GO" id="GO:0030056">
    <property type="term" value="C:hemidesmosome"/>
    <property type="evidence" value="ECO:0007669"/>
    <property type="project" value="TreeGrafter"/>
</dbReference>
<dbReference type="Proteomes" id="UP000762676">
    <property type="component" value="Unassembled WGS sequence"/>
</dbReference>
<feature type="domain" description="EF-hand" evidence="8">
    <location>
        <begin position="455"/>
        <end position="490"/>
    </location>
</feature>
<dbReference type="InterPro" id="IPR002017">
    <property type="entry name" value="Spectrin_repeat"/>
</dbReference>
<dbReference type="PANTHER" id="PTHR23169:SF23">
    <property type="entry name" value="SHORT STOP, ISOFORM H"/>
    <property type="match status" value="1"/>
</dbReference>
<feature type="compositionally biased region" description="Polar residues" evidence="6">
    <location>
        <begin position="935"/>
        <end position="944"/>
    </location>
</feature>
<protein>
    <submittedName>
        <fullName evidence="10">Microtubule-actin cross-linking factor 1</fullName>
    </submittedName>
</protein>
<feature type="coiled-coil region" evidence="5">
    <location>
        <begin position="199"/>
        <end position="226"/>
    </location>
</feature>
<evidence type="ECO:0000256" key="1">
    <source>
        <dbReference type="ARBA" id="ARBA00004245"/>
    </source>
</evidence>
<organism evidence="10 11">
    <name type="scientific">Elysia marginata</name>
    <dbReference type="NCBI Taxonomy" id="1093978"/>
    <lineage>
        <taxon>Eukaryota</taxon>
        <taxon>Metazoa</taxon>
        <taxon>Spiralia</taxon>
        <taxon>Lophotrochozoa</taxon>
        <taxon>Mollusca</taxon>
        <taxon>Gastropoda</taxon>
        <taxon>Heterobranchia</taxon>
        <taxon>Euthyneura</taxon>
        <taxon>Panpulmonata</taxon>
        <taxon>Sacoglossa</taxon>
        <taxon>Placobranchoidea</taxon>
        <taxon>Plakobranchidae</taxon>
        <taxon>Elysia</taxon>
    </lineage>
</organism>
<dbReference type="GO" id="GO:0008017">
    <property type="term" value="F:microtubule binding"/>
    <property type="evidence" value="ECO:0007669"/>
    <property type="project" value="InterPro"/>
</dbReference>
<dbReference type="GO" id="GO:0031122">
    <property type="term" value="P:cytoplasmic microtubule organization"/>
    <property type="evidence" value="ECO:0007669"/>
    <property type="project" value="TreeGrafter"/>
</dbReference>
<dbReference type="SUPFAM" id="SSF143575">
    <property type="entry name" value="GAS2 domain-like"/>
    <property type="match status" value="1"/>
</dbReference>
<comment type="subcellular location">
    <subcellularLocation>
        <location evidence="1">Cytoplasm</location>
        <location evidence="1">Cytoskeleton</location>
    </subcellularLocation>
</comment>
<keyword evidence="5" id="KW-0175">Coiled coil</keyword>
<dbReference type="GO" id="GO:0005882">
    <property type="term" value="C:intermediate filament"/>
    <property type="evidence" value="ECO:0007669"/>
    <property type="project" value="TreeGrafter"/>
</dbReference>
<keyword evidence="2" id="KW-0963">Cytoplasm</keyword>
<feature type="compositionally biased region" description="Low complexity" evidence="6">
    <location>
        <begin position="918"/>
        <end position="934"/>
    </location>
</feature>
<dbReference type="GO" id="GO:0045104">
    <property type="term" value="P:intermediate filament cytoskeleton organization"/>
    <property type="evidence" value="ECO:0007669"/>
    <property type="project" value="InterPro"/>
</dbReference>
<dbReference type="InterPro" id="IPR036534">
    <property type="entry name" value="GAR_dom_sf"/>
</dbReference>
<evidence type="ECO:0000256" key="3">
    <source>
        <dbReference type="ARBA" id="ARBA00022837"/>
    </source>
</evidence>
<keyword evidence="4" id="KW-0206">Cytoskeleton</keyword>
<dbReference type="AlphaFoldDB" id="A0AAV4GCY9"/>
<dbReference type="EMBL" id="BMAT01004906">
    <property type="protein sequence ID" value="GFR82878.1"/>
    <property type="molecule type" value="Genomic_DNA"/>
</dbReference>
<dbReference type="InterPro" id="IPR018159">
    <property type="entry name" value="Spectrin/alpha-actinin"/>
</dbReference>
<feature type="compositionally biased region" description="Low complexity" evidence="6">
    <location>
        <begin position="690"/>
        <end position="706"/>
    </location>
</feature>
<dbReference type="SUPFAM" id="SSF47473">
    <property type="entry name" value="EF-hand"/>
    <property type="match status" value="1"/>
</dbReference>
<dbReference type="GO" id="GO:0005886">
    <property type="term" value="C:plasma membrane"/>
    <property type="evidence" value="ECO:0007669"/>
    <property type="project" value="UniProtKB-SubCell"/>
</dbReference>
<dbReference type="PANTHER" id="PTHR23169">
    <property type="entry name" value="ENVOPLAKIN"/>
    <property type="match status" value="1"/>
</dbReference>
<dbReference type="PROSITE" id="PS50222">
    <property type="entry name" value="EF_HAND_2"/>
    <property type="match status" value="2"/>
</dbReference>
<feature type="region of interest" description="Disordered" evidence="6">
    <location>
        <begin position="911"/>
        <end position="1029"/>
    </location>
</feature>
<evidence type="ECO:0000259" key="8">
    <source>
        <dbReference type="PROSITE" id="PS50222"/>
    </source>
</evidence>
<reference evidence="10 11" key="1">
    <citation type="journal article" date="2021" name="Elife">
        <title>Chloroplast acquisition without the gene transfer in kleptoplastic sea slugs, Plakobranchus ocellatus.</title>
        <authorList>
            <person name="Maeda T."/>
            <person name="Takahashi S."/>
            <person name="Yoshida T."/>
            <person name="Shimamura S."/>
            <person name="Takaki Y."/>
            <person name="Nagai Y."/>
            <person name="Toyoda A."/>
            <person name="Suzuki Y."/>
            <person name="Arimoto A."/>
            <person name="Ishii H."/>
            <person name="Satoh N."/>
            <person name="Nishiyama T."/>
            <person name="Hasebe M."/>
            <person name="Maruyama T."/>
            <person name="Minagawa J."/>
            <person name="Obokata J."/>
            <person name="Shigenobu S."/>
        </authorList>
    </citation>
    <scope>NUCLEOTIDE SEQUENCE [LARGE SCALE GENOMIC DNA]</scope>
</reference>
<feature type="compositionally biased region" description="Low complexity" evidence="6">
    <location>
        <begin position="966"/>
        <end position="977"/>
    </location>
</feature>
<sequence length="1029" mass="114203">KFNLQLTAKHPKFYSTTRLGRNLKDRCTKNDPEREVLNGMLEELKAKWNGVRSVISKSQNKLDEALLTSGRVSDALQSLLEWLQKAEAALDDEAPVLGDLDTVHMLSEHHRNVQQELAAREATVLTMRAPGNLPQMQAEELSNLWERVNNLCDLRGSRLKEGLKLAEEFQEVVTVMREFLPQAEAQLKFRALPEDEMVILQLIERHEKFQEDLRNHQETVDKIKSLAEEILLSCHPNAIRFVKYYLTITQTRWDQLLQRAQNRGQRLQEALRNIQGNAALLEELLAWLTDAQALLATKERDPIPDDLKVVETLLKEHLEFHEEVTSKNNDAERLSKLVTSESKMAAQGKGYGSNMKLNEFDGYNPRVIALQNKWRTVWHMSVDRKKRLQDAHDTLLELESFKNFDFDLWRQRYLNWIQAKKFRITDFFRRQDKDSDGFLDREEFVNGMLQSKFPTNRTELNAVFDIFDGNNRGIIEYKNFVDALKTDRKNRAKNNNRKAKSDMELIHEEIEKELSSCACRQPFRAEWLDEGKYRFGEKQKTCLVRFLNHTVMVRVGGGWVTLEEFVEQNDPCKAKGRTNMELRESLNLPDGSSPGQTGHLYIRRSSAGGRTSPFPTGASRRRPPNDAGYASSTSSGTSASSPAPAISVSGVHSSSPLSPGVASQEVGAVKMRKVKGRSGPGGSTMSWSASPSTRLLSPTSPTSPTMLMMSPMAVATATQHGHHGDPSSQRYSFQGDLSWNAGAPSSFADYSSGTSAGTRGGSIPGTADSPTISSRLSTTYSIPLSFTIISNKSSVCYQDSLNFLLFLYLIIYLFPCPRLSSYFLFLYLPLLLSHTLSVAVTTLLISLCINNQCVLFVTGAVVLLATLAGSGDSNLRRSRIASSMVNLAGAGNNNYSQASYTNSPLGRSSDAFGGSTGNLSSRSKRMSTSSSNLSGRRTPTSIGGTASRRANIFTPRATTPTVAFGSSVRSRPTTPTSLYSSSQRPGSVTPTKGLGSGHTTPGNSMGGSRQRRLPSTPRTPTGQAPHTFR</sequence>
<comment type="caution">
    <text evidence="10">The sequence shown here is derived from an EMBL/GenBank/DDBJ whole genome shotgun (WGS) entry which is preliminary data.</text>
</comment>
<feature type="non-terminal residue" evidence="10">
    <location>
        <position position="1"/>
    </location>
</feature>
<evidence type="ECO:0000313" key="10">
    <source>
        <dbReference type="EMBL" id="GFR82878.1"/>
    </source>
</evidence>
<proteinExistence type="predicted"/>
<evidence type="ECO:0000313" key="11">
    <source>
        <dbReference type="Proteomes" id="UP000762676"/>
    </source>
</evidence>
<accession>A0AAV4GCY9</accession>
<dbReference type="SMART" id="SM00243">
    <property type="entry name" value="GAS2"/>
    <property type="match status" value="1"/>
</dbReference>
<dbReference type="CDD" id="cd00176">
    <property type="entry name" value="SPEC"/>
    <property type="match status" value="1"/>
</dbReference>
<keyword evidence="7" id="KW-0472">Membrane</keyword>
<feature type="compositionally biased region" description="Polar residues" evidence="6">
    <location>
        <begin position="978"/>
        <end position="990"/>
    </location>
</feature>
<dbReference type="SMART" id="SM00054">
    <property type="entry name" value="EFh"/>
    <property type="match status" value="2"/>
</dbReference>
<feature type="compositionally biased region" description="Low complexity" evidence="6">
    <location>
        <begin position="630"/>
        <end position="661"/>
    </location>
</feature>
<dbReference type="GO" id="GO:0005509">
    <property type="term" value="F:calcium ion binding"/>
    <property type="evidence" value="ECO:0007669"/>
    <property type="project" value="InterPro"/>
</dbReference>
<dbReference type="SUPFAM" id="SSF46966">
    <property type="entry name" value="Spectrin repeat"/>
    <property type="match status" value="3"/>
</dbReference>
<keyword evidence="11" id="KW-1185">Reference proteome</keyword>
<keyword evidence="7" id="KW-1133">Transmembrane helix</keyword>
<feature type="region of interest" description="Disordered" evidence="6">
    <location>
        <begin position="585"/>
        <end position="706"/>
    </location>
</feature>
<dbReference type="InterPro" id="IPR011992">
    <property type="entry name" value="EF-hand-dom_pair"/>
</dbReference>
<dbReference type="Gene3D" id="1.20.58.60">
    <property type="match status" value="4"/>
</dbReference>
<feature type="domain" description="EF-hand" evidence="8">
    <location>
        <begin position="419"/>
        <end position="454"/>
    </location>
</feature>
<feature type="compositionally biased region" description="Polar residues" evidence="6">
    <location>
        <begin position="1016"/>
        <end position="1029"/>
    </location>
</feature>